<dbReference type="EMBL" id="HBUF01092218">
    <property type="protein sequence ID" value="CAG6635983.1"/>
    <property type="molecule type" value="Transcribed_RNA"/>
</dbReference>
<dbReference type="AlphaFoldDB" id="A0A8D8QRE4"/>
<name>A0A8D8QRE4_9HEMI</name>
<proteinExistence type="predicted"/>
<accession>A0A8D8QRE4</accession>
<reference evidence="1" key="1">
    <citation type="submission" date="2021-05" db="EMBL/GenBank/DDBJ databases">
        <authorList>
            <person name="Alioto T."/>
            <person name="Alioto T."/>
            <person name="Gomez Garrido J."/>
        </authorList>
    </citation>
    <scope>NUCLEOTIDE SEQUENCE</scope>
</reference>
<dbReference type="EMBL" id="HBUF01092220">
    <property type="protein sequence ID" value="CAG6635984.1"/>
    <property type="molecule type" value="Transcribed_RNA"/>
</dbReference>
<dbReference type="EMBL" id="HBUF01092221">
    <property type="protein sequence ID" value="CAG6635985.1"/>
    <property type="molecule type" value="Transcribed_RNA"/>
</dbReference>
<protein>
    <submittedName>
        <fullName evidence="1">Uncharacterized protein</fullName>
    </submittedName>
</protein>
<organism evidence="1">
    <name type="scientific">Cacopsylla melanoneura</name>
    <dbReference type="NCBI Taxonomy" id="428564"/>
    <lineage>
        <taxon>Eukaryota</taxon>
        <taxon>Metazoa</taxon>
        <taxon>Ecdysozoa</taxon>
        <taxon>Arthropoda</taxon>
        <taxon>Hexapoda</taxon>
        <taxon>Insecta</taxon>
        <taxon>Pterygota</taxon>
        <taxon>Neoptera</taxon>
        <taxon>Paraneoptera</taxon>
        <taxon>Hemiptera</taxon>
        <taxon>Sternorrhyncha</taxon>
        <taxon>Psylloidea</taxon>
        <taxon>Psyllidae</taxon>
        <taxon>Psyllinae</taxon>
        <taxon>Cacopsylla</taxon>
    </lineage>
</organism>
<sequence length="103" mass="11722">MGELCVNSMIPFEHINQILMKFGMHHTFKILTIVCFISSICFQKKKRAPSEKICVSKSSPKFAKLGAVIYGLFNRNITSSVTLSSKMRPPCMVWGSRFPFFIL</sequence>
<evidence type="ECO:0000313" key="1">
    <source>
        <dbReference type="EMBL" id="CAG6635984.1"/>
    </source>
</evidence>